<protein>
    <submittedName>
        <fullName evidence="6">Uncharacterized protein</fullName>
    </submittedName>
</protein>
<comment type="caution">
    <text evidence="6">The sequence shown here is derived from an EMBL/GenBank/DDBJ whole genome shotgun (WGS) entry which is preliminary data.</text>
</comment>
<dbReference type="SMART" id="SM00368">
    <property type="entry name" value="LRR_RI"/>
    <property type="match status" value="5"/>
</dbReference>
<name>A0ABD3MX49_9STRA</name>
<keyword evidence="1" id="KW-0343">GTPase activation</keyword>
<gene>
    <name evidence="6" type="ORF">ACHAWU_005430</name>
</gene>
<dbReference type="AlphaFoldDB" id="A0ABD3MX49"/>
<keyword evidence="5" id="KW-0732">Signal</keyword>
<dbReference type="Proteomes" id="UP001530293">
    <property type="component" value="Unassembled WGS sequence"/>
</dbReference>
<evidence type="ECO:0000256" key="2">
    <source>
        <dbReference type="ARBA" id="ARBA00022614"/>
    </source>
</evidence>
<dbReference type="EMBL" id="JALLBG020000070">
    <property type="protein sequence ID" value="KAL3767972.1"/>
    <property type="molecule type" value="Genomic_DNA"/>
</dbReference>
<dbReference type="GO" id="GO:0005096">
    <property type="term" value="F:GTPase activator activity"/>
    <property type="evidence" value="ECO:0007669"/>
    <property type="project" value="UniProtKB-KW"/>
</dbReference>
<evidence type="ECO:0000256" key="1">
    <source>
        <dbReference type="ARBA" id="ARBA00022468"/>
    </source>
</evidence>
<keyword evidence="7" id="KW-1185">Reference proteome</keyword>
<feature type="compositionally biased region" description="Acidic residues" evidence="4">
    <location>
        <begin position="656"/>
        <end position="666"/>
    </location>
</feature>
<dbReference type="PANTHER" id="PTHR24113:SF12">
    <property type="entry name" value="RAN GTPASE-ACTIVATING PROTEIN 1"/>
    <property type="match status" value="1"/>
</dbReference>
<dbReference type="InterPro" id="IPR027038">
    <property type="entry name" value="RanGap"/>
</dbReference>
<accession>A0ABD3MX49</accession>
<evidence type="ECO:0000256" key="3">
    <source>
        <dbReference type="ARBA" id="ARBA00022737"/>
    </source>
</evidence>
<evidence type="ECO:0000313" key="6">
    <source>
        <dbReference type="EMBL" id="KAL3767972.1"/>
    </source>
</evidence>
<keyword evidence="3" id="KW-0677">Repeat</keyword>
<feature type="chain" id="PRO_5044760090" evidence="5">
    <location>
        <begin position="22"/>
        <end position="666"/>
    </location>
</feature>
<keyword evidence="2" id="KW-0433">Leucine-rich repeat</keyword>
<feature type="signal peptide" evidence="5">
    <location>
        <begin position="1"/>
        <end position="21"/>
    </location>
</feature>
<dbReference type="InterPro" id="IPR001611">
    <property type="entry name" value="Leu-rich_rpt"/>
</dbReference>
<dbReference type="InterPro" id="IPR032675">
    <property type="entry name" value="LRR_dom_sf"/>
</dbReference>
<reference evidence="6 7" key="1">
    <citation type="submission" date="2024-10" db="EMBL/GenBank/DDBJ databases">
        <title>Updated reference genomes for cyclostephanoid diatoms.</title>
        <authorList>
            <person name="Roberts W.R."/>
            <person name="Alverson A.J."/>
        </authorList>
    </citation>
    <scope>NUCLEOTIDE SEQUENCE [LARGE SCALE GENOMIC DNA]</scope>
    <source>
        <strain evidence="6 7">AJA232-27</strain>
    </source>
</reference>
<dbReference type="PANTHER" id="PTHR24113">
    <property type="entry name" value="RAN GTPASE-ACTIVATING PROTEIN 1"/>
    <property type="match status" value="1"/>
</dbReference>
<sequence>MMNRFLSLVLVVSISSGLVWAVIAASAGRAVEVAPSSPHQHQHSIHQTNMFHVARHAIISSVISDVRRHPKSSLNIDVSSNRLNDDGALSLLDGLLPHLQSMLTADEPEMQELQKVTLALAMNNLTPSGASNFLDLLVKKEDKEDENVNITTRKNGRIEKGEPSSDVSMDGLINEDNNDHKANATNLDELPIADAIPNATTPEVINKHSITIEELDLSYNDFGGHGDHPLSAKLLDSVRRLCEEGGRGGVASAFIPRVLTFENCGIGPAFCRSVGRGILNAFENRSISETHIEYRPSALRFGGNKAIGDAGTVALAAALRLARGHENDSHHVLEELDLSSCSVSDTGAEALALAIALNPHCLRRLDLSNNKISDAGASALGRALIDANRCSGKIFEEVILDNNQGITDVGAAALAEALGSGSVKSISLRSCSVQAQGSAAFGKALVSLANCNIPFNNVRLDLSGNHFGTKKIVKKRGAAGRLRDKASTNIKFLGQSLYGAAKRFSSETIGITADSDDDEEIMGGLIEDDEEEIDSDKLQSCGGHAFARELIDSMKGVVSSLKISVGMRQCCLDDGAIDALSASILGVGINELSIDVSMNSADDSIVHELRHAKRDSSVLAEMAQRHLEFMDRVANARQRRSDSEDEDAAINFGSYSDDEELSDFGF</sequence>
<evidence type="ECO:0000256" key="5">
    <source>
        <dbReference type="SAM" id="SignalP"/>
    </source>
</evidence>
<proteinExistence type="predicted"/>
<dbReference type="SUPFAM" id="SSF52047">
    <property type="entry name" value="RNI-like"/>
    <property type="match status" value="1"/>
</dbReference>
<evidence type="ECO:0000313" key="7">
    <source>
        <dbReference type="Proteomes" id="UP001530293"/>
    </source>
</evidence>
<feature type="region of interest" description="Disordered" evidence="4">
    <location>
        <begin position="638"/>
        <end position="666"/>
    </location>
</feature>
<dbReference type="Gene3D" id="3.80.10.10">
    <property type="entry name" value="Ribonuclease Inhibitor"/>
    <property type="match status" value="2"/>
</dbReference>
<organism evidence="6 7">
    <name type="scientific">Discostella pseudostelligera</name>
    <dbReference type="NCBI Taxonomy" id="259834"/>
    <lineage>
        <taxon>Eukaryota</taxon>
        <taxon>Sar</taxon>
        <taxon>Stramenopiles</taxon>
        <taxon>Ochrophyta</taxon>
        <taxon>Bacillariophyta</taxon>
        <taxon>Coscinodiscophyceae</taxon>
        <taxon>Thalassiosirophycidae</taxon>
        <taxon>Stephanodiscales</taxon>
        <taxon>Stephanodiscaceae</taxon>
        <taxon>Discostella</taxon>
    </lineage>
</organism>
<evidence type="ECO:0000256" key="4">
    <source>
        <dbReference type="SAM" id="MobiDB-lite"/>
    </source>
</evidence>
<dbReference type="Pfam" id="PF13516">
    <property type="entry name" value="LRR_6"/>
    <property type="match status" value="3"/>
</dbReference>